<keyword evidence="3" id="KW-1185">Reference proteome</keyword>
<sequence>MTIPMPGAGDAFSGRAWRAWHPSLRPVPRWADDQLIAASVMARLLGEERTCEEPIAVQVQNRVVILSGTVDDPDAAVAAGFLAWQTPGIADVCNAIEVSGA</sequence>
<dbReference type="AlphaFoldDB" id="A0A6F8YXI4"/>
<gene>
    <name evidence="2" type="ORF">Psuf_081930</name>
</gene>
<organism evidence="2 3">
    <name type="scientific">Phytohabitans suffuscus</name>
    <dbReference type="NCBI Taxonomy" id="624315"/>
    <lineage>
        <taxon>Bacteria</taxon>
        <taxon>Bacillati</taxon>
        <taxon>Actinomycetota</taxon>
        <taxon>Actinomycetes</taxon>
        <taxon>Micromonosporales</taxon>
        <taxon>Micromonosporaceae</taxon>
    </lineage>
</organism>
<dbReference type="Pfam" id="PF04972">
    <property type="entry name" value="BON"/>
    <property type="match status" value="1"/>
</dbReference>
<evidence type="ECO:0000313" key="3">
    <source>
        <dbReference type="Proteomes" id="UP000503011"/>
    </source>
</evidence>
<dbReference type="EMBL" id="AP022871">
    <property type="protein sequence ID" value="BCB90880.1"/>
    <property type="molecule type" value="Genomic_DNA"/>
</dbReference>
<dbReference type="RefSeq" id="WP_173163371.1">
    <property type="nucleotide sequence ID" value="NZ_AP022871.1"/>
</dbReference>
<dbReference type="KEGG" id="psuu:Psuf_081930"/>
<dbReference type="Proteomes" id="UP000503011">
    <property type="component" value="Chromosome"/>
</dbReference>
<reference evidence="2 3" key="1">
    <citation type="submission" date="2020-03" db="EMBL/GenBank/DDBJ databases">
        <title>Whole genome shotgun sequence of Phytohabitans suffuscus NBRC 105367.</title>
        <authorList>
            <person name="Komaki H."/>
            <person name="Tamura T."/>
        </authorList>
    </citation>
    <scope>NUCLEOTIDE SEQUENCE [LARGE SCALE GENOMIC DNA]</scope>
    <source>
        <strain evidence="2 3">NBRC 105367</strain>
    </source>
</reference>
<dbReference type="Gene3D" id="3.30.1340.30">
    <property type="match status" value="1"/>
</dbReference>
<reference evidence="2 3" key="2">
    <citation type="submission" date="2020-03" db="EMBL/GenBank/DDBJ databases">
        <authorList>
            <person name="Ichikawa N."/>
            <person name="Kimura A."/>
            <person name="Kitahashi Y."/>
            <person name="Uohara A."/>
        </authorList>
    </citation>
    <scope>NUCLEOTIDE SEQUENCE [LARGE SCALE GENOMIC DNA]</scope>
    <source>
        <strain evidence="2 3">NBRC 105367</strain>
    </source>
</reference>
<proteinExistence type="predicted"/>
<evidence type="ECO:0000259" key="1">
    <source>
        <dbReference type="PROSITE" id="PS50914"/>
    </source>
</evidence>
<accession>A0A6F8YXI4</accession>
<protein>
    <recommendedName>
        <fullName evidence="1">BON domain-containing protein</fullName>
    </recommendedName>
</protein>
<name>A0A6F8YXI4_9ACTN</name>
<dbReference type="InterPro" id="IPR007055">
    <property type="entry name" value="BON_dom"/>
</dbReference>
<feature type="domain" description="BON" evidence="1">
    <location>
        <begin position="32"/>
        <end position="100"/>
    </location>
</feature>
<dbReference type="PROSITE" id="PS50914">
    <property type="entry name" value="BON"/>
    <property type="match status" value="1"/>
</dbReference>
<evidence type="ECO:0000313" key="2">
    <source>
        <dbReference type="EMBL" id="BCB90880.1"/>
    </source>
</evidence>